<dbReference type="EMBL" id="UINC01091214">
    <property type="protein sequence ID" value="SVC43806.1"/>
    <property type="molecule type" value="Genomic_DNA"/>
</dbReference>
<feature type="non-terminal residue" evidence="1">
    <location>
        <position position="49"/>
    </location>
</feature>
<proteinExistence type="predicted"/>
<reference evidence="1" key="1">
    <citation type="submission" date="2018-05" db="EMBL/GenBank/DDBJ databases">
        <authorList>
            <person name="Lanie J.A."/>
            <person name="Ng W.-L."/>
            <person name="Kazmierczak K.M."/>
            <person name="Andrzejewski T.M."/>
            <person name="Davidsen T.M."/>
            <person name="Wayne K.J."/>
            <person name="Tettelin H."/>
            <person name="Glass J.I."/>
            <person name="Rusch D."/>
            <person name="Podicherti R."/>
            <person name="Tsui H.-C.T."/>
            <person name="Winkler M.E."/>
        </authorList>
    </citation>
    <scope>NUCLEOTIDE SEQUENCE</scope>
</reference>
<dbReference type="AlphaFoldDB" id="A0A382M4L6"/>
<protein>
    <submittedName>
        <fullName evidence="1">Uncharacterized protein</fullName>
    </submittedName>
</protein>
<organism evidence="1">
    <name type="scientific">marine metagenome</name>
    <dbReference type="NCBI Taxonomy" id="408172"/>
    <lineage>
        <taxon>unclassified sequences</taxon>
        <taxon>metagenomes</taxon>
        <taxon>ecological metagenomes</taxon>
    </lineage>
</organism>
<gene>
    <name evidence="1" type="ORF">METZ01_LOCUS296660</name>
</gene>
<evidence type="ECO:0000313" key="1">
    <source>
        <dbReference type="EMBL" id="SVC43806.1"/>
    </source>
</evidence>
<name>A0A382M4L6_9ZZZZ</name>
<sequence>MPRGNKIAIGNTKTQKNLSSLDSILPSTSQRHNFILRQITIINPKIVHF</sequence>
<accession>A0A382M4L6</accession>